<evidence type="ECO:0000313" key="2">
    <source>
        <dbReference type="EMBL" id="AFN73051.1"/>
    </source>
</evidence>
<dbReference type="RefSeq" id="YP_010840354.1">
    <property type="nucleotide sequence ID" value="NC_078643.1"/>
</dbReference>
<organism evidence="2 3">
    <name type="scientific">Tyulek (Tjuloc) virus</name>
    <dbReference type="NCBI Taxonomy" id="1204161"/>
    <lineage>
        <taxon>Viruses</taxon>
        <taxon>Riboviria</taxon>
        <taxon>Orthornavirae</taxon>
        <taxon>Negarnaviricota</taxon>
        <taxon>Polyploviricotina</taxon>
        <taxon>Insthoviricetes</taxon>
        <taxon>Articulavirales</taxon>
        <taxon>Orthomyxoviridae</taxon>
        <taxon>Quaranjavirus</taxon>
        <taxon>Quaranjavirus tyulekense</taxon>
    </lineage>
</organism>
<dbReference type="Proteomes" id="UP001055310">
    <property type="component" value="Genome"/>
</dbReference>
<evidence type="ECO:0000313" key="3">
    <source>
        <dbReference type="Proteomes" id="UP001055310"/>
    </source>
</evidence>
<evidence type="ECO:0000256" key="1">
    <source>
        <dbReference type="SAM" id="MobiDB-lite"/>
    </source>
</evidence>
<dbReference type="GeneID" id="80559026"/>
<sequence>MAGNSGHGYFPSVEELSLGMAQMTLAGNTVPTDIFDSVEELAEKMDGLKISGQLKLAGLIALWVMNRYNPFKGSAVIRSHLGCGDLKKSIYRLDKKKCVKTAKVYLDRGTPPRSDEWDSLLECSVGLLANGEWGDANFRAETSKRLLKSAGGEIKSSWTPAPSRGSGPAESDEEEEPLEKVMEKATRKLIEEASRQSKKRRQEAMDAALELRDSFKIMSSREEVFSKLPKEEKTRWITTFSKCLQQVLDLNEGRRLYEYICSVGAR</sequence>
<dbReference type="EMBL" id="JQ928946">
    <property type="protein sequence ID" value="AFN73051.1"/>
    <property type="molecule type" value="Viral_cRNA"/>
</dbReference>
<reference evidence="2 3" key="1">
    <citation type="submission" date="2012-04" db="EMBL/GenBank/DDBJ databases">
        <title>Tjuloc virus, a novel Quaranjavirus member.</title>
        <authorList>
            <person name="Palacios G."/>
            <person name="Savji N."/>
            <person name="Lipkin W.I."/>
        </authorList>
    </citation>
    <scope>NUCLEOTIDE SEQUENCE [LARGE SCALE GENOMIC DNA]</scope>
    <source>
        <strain evidence="2 3">LEIV 152K</strain>
    </source>
</reference>
<protein>
    <submittedName>
        <fullName evidence="2">Uncharacterized protein</fullName>
    </submittedName>
</protein>
<keyword evidence="3" id="KW-1185">Reference proteome</keyword>
<accession>S4SG57</accession>
<name>S4SG57_9ORTO</name>
<feature type="region of interest" description="Disordered" evidence="1">
    <location>
        <begin position="154"/>
        <end position="180"/>
    </location>
</feature>
<proteinExistence type="predicted"/>
<dbReference type="KEGG" id="vg:80559026"/>